<keyword evidence="1" id="KW-0808">Transferase</keyword>
<sequence>MITLIKTNPNNKDFIKLVKDLDTYLALKDGDEHDFYDQFNKSEGINHVIMAYENGFPAGCGAIKTYDKKTMEVKRMYTIPEYRGKGIASKILKALELWASELSFHRCILETGKRQTEAVALYHKTGYKTIPNYAPYEGIDNSICFEKILILEEL</sequence>
<dbReference type="InterPro" id="IPR000182">
    <property type="entry name" value="GNAT_dom"/>
</dbReference>
<reference evidence="4 5" key="1">
    <citation type="journal article" date="2018" name="Int. J. Syst. Evol. Microbiol.">
        <title>Zhouia spongiae sp. nov., isolated from a marine sponge.</title>
        <authorList>
            <person name="Zhuang L."/>
            <person name="Lin B."/>
            <person name="Qin F."/>
            <person name="Luo L."/>
        </authorList>
    </citation>
    <scope>NUCLEOTIDE SEQUENCE [LARGE SCALE GENOMIC DNA]</scope>
    <source>
        <strain evidence="4 5">HN-Y44</strain>
    </source>
</reference>
<keyword evidence="5" id="KW-1185">Reference proteome</keyword>
<evidence type="ECO:0000313" key="4">
    <source>
        <dbReference type="EMBL" id="UNY98273.1"/>
    </source>
</evidence>
<dbReference type="InterPro" id="IPR016181">
    <property type="entry name" value="Acyl_CoA_acyltransferase"/>
</dbReference>
<evidence type="ECO:0000256" key="2">
    <source>
        <dbReference type="ARBA" id="ARBA00023315"/>
    </source>
</evidence>
<dbReference type="RefSeq" id="WP_242936680.1">
    <property type="nucleotide sequence ID" value="NZ_CP094326.1"/>
</dbReference>
<keyword evidence="2" id="KW-0012">Acyltransferase</keyword>
<dbReference type="Proteomes" id="UP000829476">
    <property type="component" value="Chromosome"/>
</dbReference>
<evidence type="ECO:0000256" key="1">
    <source>
        <dbReference type="ARBA" id="ARBA00022679"/>
    </source>
</evidence>
<organism evidence="4 5">
    <name type="scientific">Zhouia spongiae</name>
    <dbReference type="NCBI Taxonomy" id="2202721"/>
    <lineage>
        <taxon>Bacteria</taxon>
        <taxon>Pseudomonadati</taxon>
        <taxon>Bacteroidota</taxon>
        <taxon>Flavobacteriia</taxon>
        <taxon>Flavobacteriales</taxon>
        <taxon>Flavobacteriaceae</taxon>
        <taxon>Zhouia</taxon>
    </lineage>
</organism>
<gene>
    <name evidence="4" type="ORF">MQE36_14420</name>
</gene>
<protein>
    <submittedName>
        <fullName evidence="4">GNAT family N-acetyltransferase</fullName>
    </submittedName>
</protein>
<dbReference type="Pfam" id="PF00583">
    <property type="entry name" value="Acetyltransf_1"/>
    <property type="match status" value="1"/>
</dbReference>
<dbReference type="Gene3D" id="3.40.630.30">
    <property type="match status" value="1"/>
</dbReference>
<dbReference type="SUPFAM" id="SSF55729">
    <property type="entry name" value="Acyl-CoA N-acyltransferases (Nat)"/>
    <property type="match status" value="1"/>
</dbReference>
<dbReference type="PANTHER" id="PTHR43877">
    <property type="entry name" value="AMINOALKYLPHOSPHONATE N-ACETYLTRANSFERASE-RELATED-RELATED"/>
    <property type="match status" value="1"/>
</dbReference>
<dbReference type="PANTHER" id="PTHR43877:SF2">
    <property type="entry name" value="AMINOALKYLPHOSPHONATE N-ACETYLTRANSFERASE-RELATED"/>
    <property type="match status" value="1"/>
</dbReference>
<name>A0ABY3YKQ8_9FLAO</name>
<feature type="domain" description="N-acetyltransferase" evidence="3">
    <location>
        <begin position="2"/>
        <end position="150"/>
    </location>
</feature>
<evidence type="ECO:0000313" key="5">
    <source>
        <dbReference type="Proteomes" id="UP000829476"/>
    </source>
</evidence>
<dbReference type="CDD" id="cd04301">
    <property type="entry name" value="NAT_SF"/>
    <property type="match status" value="1"/>
</dbReference>
<dbReference type="InterPro" id="IPR050832">
    <property type="entry name" value="Bact_Acetyltransf"/>
</dbReference>
<dbReference type="EMBL" id="CP094326">
    <property type="protein sequence ID" value="UNY98273.1"/>
    <property type="molecule type" value="Genomic_DNA"/>
</dbReference>
<evidence type="ECO:0000259" key="3">
    <source>
        <dbReference type="PROSITE" id="PS51186"/>
    </source>
</evidence>
<dbReference type="PROSITE" id="PS51186">
    <property type="entry name" value="GNAT"/>
    <property type="match status" value="1"/>
</dbReference>
<accession>A0ABY3YKQ8</accession>
<proteinExistence type="predicted"/>